<dbReference type="PANTHER" id="PTHR24346:SF30">
    <property type="entry name" value="MATERNAL EMBRYONIC LEUCINE ZIPPER KINASE"/>
    <property type="match status" value="1"/>
</dbReference>
<gene>
    <name evidence="4" type="ORF">PoB_005449000</name>
</gene>
<dbReference type="AlphaFoldDB" id="A0AAV4C5J1"/>
<dbReference type="GO" id="GO:0005737">
    <property type="term" value="C:cytoplasm"/>
    <property type="evidence" value="ECO:0007669"/>
    <property type="project" value="TreeGrafter"/>
</dbReference>
<reference evidence="4 5" key="1">
    <citation type="journal article" date="2021" name="Elife">
        <title>Chloroplast acquisition without the gene transfer in kleptoplastic sea slugs, Plakobranchus ocellatus.</title>
        <authorList>
            <person name="Maeda T."/>
            <person name="Takahashi S."/>
            <person name="Yoshida T."/>
            <person name="Shimamura S."/>
            <person name="Takaki Y."/>
            <person name="Nagai Y."/>
            <person name="Toyoda A."/>
            <person name="Suzuki Y."/>
            <person name="Arimoto A."/>
            <person name="Ishii H."/>
            <person name="Satoh N."/>
            <person name="Nishiyama T."/>
            <person name="Hasebe M."/>
            <person name="Maruyama T."/>
            <person name="Minagawa J."/>
            <person name="Obokata J."/>
            <person name="Shigenobu S."/>
        </authorList>
    </citation>
    <scope>NUCLEOTIDE SEQUENCE [LARGE SCALE GENOMIC DNA]</scope>
</reference>
<dbReference type="Gene3D" id="1.10.510.10">
    <property type="entry name" value="Transferase(Phosphotransferase) domain 1"/>
    <property type="match status" value="1"/>
</dbReference>
<protein>
    <submittedName>
        <fullName evidence="4">Hal protein kinase</fullName>
    </submittedName>
</protein>
<evidence type="ECO:0000313" key="4">
    <source>
        <dbReference type="EMBL" id="GFO27985.1"/>
    </source>
</evidence>
<sequence length="160" mass="18176">MDFCPNGTLVTHLKKMTNGLIDRYFDGLVSGVCYIHSLRIVHGNIKLQNIFVNAKNKAVLTDFGFSYKLPENCDSYAVGVVLRCLVLKRRPGYCPDYLQEVKESPHVCAMFRGLHGRVVPKLSARGGISLHSISAKKENKITRVRKAFNHEFERRKRIQA</sequence>
<keyword evidence="4" id="KW-0418">Kinase</keyword>
<dbReference type="PROSITE" id="PS50011">
    <property type="entry name" value="PROTEIN_KINASE_DOM"/>
    <property type="match status" value="1"/>
</dbReference>
<dbReference type="InterPro" id="IPR011009">
    <property type="entry name" value="Kinase-like_dom_sf"/>
</dbReference>
<feature type="domain" description="Protein kinase" evidence="3">
    <location>
        <begin position="1"/>
        <end position="160"/>
    </location>
</feature>
<dbReference type="InterPro" id="IPR000719">
    <property type="entry name" value="Prot_kinase_dom"/>
</dbReference>
<proteinExistence type="predicted"/>
<dbReference type="EMBL" id="BLXT01005987">
    <property type="protein sequence ID" value="GFO27985.1"/>
    <property type="molecule type" value="Genomic_DNA"/>
</dbReference>
<accession>A0AAV4C5J1</accession>
<dbReference type="SUPFAM" id="SSF56112">
    <property type="entry name" value="Protein kinase-like (PK-like)"/>
    <property type="match status" value="1"/>
</dbReference>
<evidence type="ECO:0000256" key="2">
    <source>
        <dbReference type="ARBA" id="ARBA00022840"/>
    </source>
</evidence>
<comment type="caution">
    <text evidence="4">The sequence shown here is derived from an EMBL/GenBank/DDBJ whole genome shotgun (WGS) entry which is preliminary data.</text>
</comment>
<keyword evidence="5" id="KW-1185">Reference proteome</keyword>
<evidence type="ECO:0000313" key="5">
    <source>
        <dbReference type="Proteomes" id="UP000735302"/>
    </source>
</evidence>
<dbReference type="PANTHER" id="PTHR24346">
    <property type="entry name" value="MAP/MICROTUBULE AFFINITY-REGULATING KINASE"/>
    <property type="match status" value="1"/>
</dbReference>
<keyword evidence="4" id="KW-0808">Transferase</keyword>
<dbReference type="GO" id="GO:0005524">
    <property type="term" value="F:ATP binding"/>
    <property type="evidence" value="ECO:0007669"/>
    <property type="project" value="UniProtKB-KW"/>
</dbReference>
<dbReference type="Pfam" id="PF00069">
    <property type="entry name" value="Pkinase"/>
    <property type="match status" value="1"/>
</dbReference>
<keyword evidence="1" id="KW-0547">Nucleotide-binding</keyword>
<evidence type="ECO:0000256" key="1">
    <source>
        <dbReference type="ARBA" id="ARBA00022741"/>
    </source>
</evidence>
<dbReference type="Proteomes" id="UP000735302">
    <property type="component" value="Unassembled WGS sequence"/>
</dbReference>
<keyword evidence="2" id="KW-0067">ATP-binding</keyword>
<dbReference type="GO" id="GO:0004674">
    <property type="term" value="F:protein serine/threonine kinase activity"/>
    <property type="evidence" value="ECO:0007669"/>
    <property type="project" value="TreeGrafter"/>
</dbReference>
<organism evidence="4 5">
    <name type="scientific">Plakobranchus ocellatus</name>
    <dbReference type="NCBI Taxonomy" id="259542"/>
    <lineage>
        <taxon>Eukaryota</taxon>
        <taxon>Metazoa</taxon>
        <taxon>Spiralia</taxon>
        <taxon>Lophotrochozoa</taxon>
        <taxon>Mollusca</taxon>
        <taxon>Gastropoda</taxon>
        <taxon>Heterobranchia</taxon>
        <taxon>Euthyneura</taxon>
        <taxon>Panpulmonata</taxon>
        <taxon>Sacoglossa</taxon>
        <taxon>Placobranchoidea</taxon>
        <taxon>Plakobranchidae</taxon>
        <taxon>Plakobranchus</taxon>
    </lineage>
</organism>
<dbReference type="GO" id="GO:0035556">
    <property type="term" value="P:intracellular signal transduction"/>
    <property type="evidence" value="ECO:0007669"/>
    <property type="project" value="TreeGrafter"/>
</dbReference>
<evidence type="ECO:0000259" key="3">
    <source>
        <dbReference type="PROSITE" id="PS50011"/>
    </source>
</evidence>
<name>A0AAV4C5J1_9GAST</name>